<evidence type="ECO:0000313" key="2">
    <source>
        <dbReference type="Proteomes" id="UP000663848"/>
    </source>
</evidence>
<organism evidence="1 2">
    <name type="scientific">Rotaria socialis</name>
    <dbReference type="NCBI Taxonomy" id="392032"/>
    <lineage>
        <taxon>Eukaryota</taxon>
        <taxon>Metazoa</taxon>
        <taxon>Spiralia</taxon>
        <taxon>Gnathifera</taxon>
        <taxon>Rotifera</taxon>
        <taxon>Eurotatoria</taxon>
        <taxon>Bdelloidea</taxon>
        <taxon>Philodinida</taxon>
        <taxon>Philodinidae</taxon>
        <taxon>Rotaria</taxon>
    </lineage>
</organism>
<dbReference type="EMBL" id="CAJOBR010033178">
    <property type="protein sequence ID" value="CAF5002116.1"/>
    <property type="molecule type" value="Genomic_DNA"/>
</dbReference>
<proteinExistence type="predicted"/>
<name>A0A822A6C5_9BILA</name>
<sequence length="81" mass="8774">MLADGVTGISGNTSIHLVNPLSRVLDPMGNMNVADINNRRIQIFLFDQSDSTTIAGVTNLSGTSSTRLTTPYWAILDDQLH</sequence>
<evidence type="ECO:0000313" key="1">
    <source>
        <dbReference type="EMBL" id="CAF5002116.1"/>
    </source>
</evidence>
<feature type="non-terminal residue" evidence="1">
    <location>
        <position position="81"/>
    </location>
</feature>
<dbReference type="AlphaFoldDB" id="A0A822A6C5"/>
<gene>
    <name evidence="1" type="ORF">QYT958_LOCUS38232</name>
</gene>
<dbReference type="Proteomes" id="UP000663848">
    <property type="component" value="Unassembled WGS sequence"/>
</dbReference>
<accession>A0A822A6C5</accession>
<reference evidence="1" key="1">
    <citation type="submission" date="2021-02" db="EMBL/GenBank/DDBJ databases">
        <authorList>
            <person name="Nowell W R."/>
        </authorList>
    </citation>
    <scope>NUCLEOTIDE SEQUENCE</scope>
</reference>
<protein>
    <submittedName>
        <fullName evidence="1">Uncharacterized protein</fullName>
    </submittedName>
</protein>
<comment type="caution">
    <text evidence="1">The sequence shown here is derived from an EMBL/GenBank/DDBJ whole genome shotgun (WGS) entry which is preliminary data.</text>
</comment>